<accession>A0AB72ZGA4</accession>
<dbReference type="AlphaFoldDB" id="A0AB72ZGA4"/>
<evidence type="ECO:0000313" key="3">
    <source>
        <dbReference type="Proteomes" id="UP000003231"/>
    </source>
</evidence>
<keyword evidence="1" id="KW-0472">Membrane</keyword>
<reference evidence="2 3" key="1">
    <citation type="submission" date="2012-05" db="EMBL/GenBank/DDBJ databases">
        <title>Genome sequence of Yersinia Pestis PY-08.</title>
        <authorList>
            <person name="Santana-Cruz I."/>
            <person name="Sengamalay N."/>
            <person name="McCracken C."/>
            <person name="Daugherty S.C."/>
            <person name="Maroo A."/>
            <person name="Vara P.G."/>
            <person name="Tallon L.J."/>
            <person name="Sadzewicz L."/>
            <person name="Vinetz J.M."/>
            <person name="Cespedes Zambrano M.J."/>
            <person name="Fraser-Liggett C.M."/>
            <person name="Tettelin H."/>
        </authorList>
    </citation>
    <scope>NUCLEOTIDE SEQUENCE [LARGE SCALE GENOMIC DNA]</scope>
    <source>
        <strain evidence="2 3">PY-08</strain>
    </source>
</reference>
<evidence type="ECO:0000313" key="2">
    <source>
        <dbReference type="EMBL" id="EIR15637.1"/>
    </source>
</evidence>
<feature type="transmembrane region" description="Helical" evidence="1">
    <location>
        <begin position="20"/>
        <end position="40"/>
    </location>
</feature>
<proteinExistence type="predicted"/>
<comment type="caution">
    <text evidence="2">The sequence shown here is derived from an EMBL/GenBank/DDBJ whole genome shotgun (WGS) entry which is preliminary data.</text>
</comment>
<organism evidence="2 3">
    <name type="scientific">Yersinia pestis PY-08</name>
    <dbReference type="NCBI Taxonomy" id="992134"/>
    <lineage>
        <taxon>Bacteria</taxon>
        <taxon>Pseudomonadati</taxon>
        <taxon>Pseudomonadota</taxon>
        <taxon>Gammaproteobacteria</taxon>
        <taxon>Enterobacterales</taxon>
        <taxon>Yersiniaceae</taxon>
        <taxon>Yersinia</taxon>
    </lineage>
</organism>
<dbReference type="EMBL" id="AKRT01000386">
    <property type="protein sequence ID" value="EIR15637.1"/>
    <property type="molecule type" value="Genomic_DNA"/>
</dbReference>
<evidence type="ECO:0000256" key="1">
    <source>
        <dbReference type="SAM" id="Phobius"/>
    </source>
</evidence>
<dbReference type="Proteomes" id="UP000003231">
    <property type="component" value="Unassembled WGS sequence"/>
</dbReference>
<protein>
    <submittedName>
        <fullName evidence="2">Uncharacterized protein</fullName>
    </submittedName>
</protein>
<name>A0AB72ZGA4_YERPE</name>
<gene>
    <name evidence="2" type="ORF">YPPY08_3474</name>
</gene>
<sequence length="41" mass="4618">MRIDPDNPFDIFNIISFLPPQITGILCLDFTLCFSLGFGLL</sequence>
<keyword evidence="1" id="KW-0812">Transmembrane</keyword>
<keyword evidence="1" id="KW-1133">Transmembrane helix</keyword>